<organism evidence="2">
    <name type="scientific">Ixodes ricinus</name>
    <name type="common">Common tick</name>
    <name type="synonym">Acarus ricinus</name>
    <dbReference type="NCBI Taxonomy" id="34613"/>
    <lineage>
        <taxon>Eukaryota</taxon>
        <taxon>Metazoa</taxon>
        <taxon>Ecdysozoa</taxon>
        <taxon>Arthropoda</taxon>
        <taxon>Chelicerata</taxon>
        <taxon>Arachnida</taxon>
        <taxon>Acari</taxon>
        <taxon>Parasitiformes</taxon>
        <taxon>Ixodida</taxon>
        <taxon>Ixodoidea</taxon>
        <taxon>Ixodidae</taxon>
        <taxon>Ixodinae</taxon>
        <taxon>Ixodes</taxon>
    </lineage>
</organism>
<dbReference type="GO" id="GO:0070221">
    <property type="term" value="P:sulfide oxidation, using sulfide:quinone oxidoreductase"/>
    <property type="evidence" value="ECO:0007669"/>
    <property type="project" value="TreeGrafter"/>
</dbReference>
<reference evidence="2" key="1">
    <citation type="submission" date="2012-12" db="EMBL/GenBank/DDBJ databases">
        <title>Identification and characterization of a phenylalanine ammonia-lyase gene family in Isatis indigotica Fort.</title>
        <authorList>
            <person name="Liu Q."/>
            <person name="Chen J."/>
            <person name="Zhou X."/>
            <person name="Di P."/>
            <person name="Xiao Y."/>
            <person name="Xuan H."/>
            <person name="Zhang L."/>
            <person name="Chen W."/>
        </authorList>
    </citation>
    <scope>NUCLEOTIDE SEQUENCE</scope>
    <source>
        <tissue evidence="2">Salivary gland</tissue>
    </source>
</reference>
<proteinExistence type="evidence at transcript level"/>
<keyword evidence="1" id="KW-0472">Membrane</keyword>
<dbReference type="AlphaFoldDB" id="A0A0K8RD15"/>
<feature type="transmembrane region" description="Helical" evidence="1">
    <location>
        <begin position="75"/>
        <end position="93"/>
    </location>
</feature>
<dbReference type="InterPro" id="IPR015904">
    <property type="entry name" value="Sulphide_quinone_reductase"/>
</dbReference>
<sequence>MIKGLEDALKTPNVCSNYSYKTVTKTFSAMQNFNEGTAIFTYPATPAKCPGAAQKVMYLTDAYLRKVGQACKAKTFFIQLYLVVLLSVAYLTTPTRPSWGG</sequence>
<dbReference type="GO" id="GO:0071949">
    <property type="term" value="F:FAD binding"/>
    <property type="evidence" value="ECO:0007669"/>
    <property type="project" value="TreeGrafter"/>
</dbReference>
<dbReference type="GO" id="GO:0070224">
    <property type="term" value="F:sulfide:quinone oxidoreductase activity"/>
    <property type="evidence" value="ECO:0007669"/>
    <property type="project" value="TreeGrafter"/>
</dbReference>
<name>A0A0K8RD15_IXORI</name>
<dbReference type="GO" id="GO:0005739">
    <property type="term" value="C:mitochondrion"/>
    <property type="evidence" value="ECO:0007669"/>
    <property type="project" value="TreeGrafter"/>
</dbReference>
<dbReference type="PANTHER" id="PTHR10632">
    <property type="entry name" value="SULFIDE:QUINONE OXIDOREDUCTASE"/>
    <property type="match status" value="1"/>
</dbReference>
<protein>
    <submittedName>
        <fullName evidence="2">Putative sulfide:quinone oxidoreductase/flavo-binding protein</fullName>
    </submittedName>
</protein>
<dbReference type="InterPro" id="IPR036188">
    <property type="entry name" value="FAD/NAD-bd_sf"/>
</dbReference>
<dbReference type="Gene3D" id="3.50.50.60">
    <property type="entry name" value="FAD/NAD(P)-binding domain"/>
    <property type="match status" value="1"/>
</dbReference>
<keyword evidence="1" id="KW-0812">Transmembrane</keyword>
<keyword evidence="1" id="KW-1133">Transmembrane helix</keyword>
<dbReference type="PANTHER" id="PTHR10632:SF2">
    <property type="entry name" value="SULFIDE:QUINONE OXIDOREDUCTASE, MITOCHONDRIAL"/>
    <property type="match status" value="1"/>
</dbReference>
<evidence type="ECO:0000313" key="2">
    <source>
        <dbReference type="EMBL" id="JAA69035.1"/>
    </source>
</evidence>
<dbReference type="SUPFAM" id="SSF51905">
    <property type="entry name" value="FAD/NAD(P)-binding domain"/>
    <property type="match status" value="1"/>
</dbReference>
<accession>A0A0K8RD15</accession>
<evidence type="ECO:0000256" key="1">
    <source>
        <dbReference type="SAM" id="Phobius"/>
    </source>
</evidence>
<dbReference type="EMBL" id="GADI01004773">
    <property type="protein sequence ID" value="JAA69035.1"/>
    <property type="molecule type" value="mRNA"/>
</dbReference>